<dbReference type="GO" id="GO:0044042">
    <property type="term" value="P:glucan metabolic process"/>
    <property type="evidence" value="ECO:0007669"/>
    <property type="project" value="InterPro"/>
</dbReference>
<evidence type="ECO:0000256" key="7">
    <source>
        <dbReference type="RuleBase" id="RU361120"/>
    </source>
</evidence>
<comment type="subcellular location">
    <subcellularLocation>
        <location evidence="7">Secreted</location>
        <location evidence="7">Cell wall</location>
    </subcellularLocation>
    <subcellularLocation>
        <location evidence="7">Secreted</location>
        <location evidence="7">Extracellular space</location>
        <location evidence="7">Apoplast</location>
    </subcellularLocation>
</comment>
<dbReference type="Pfam" id="PF00722">
    <property type="entry name" value="Glyco_hydro_16"/>
    <property type="match status" value="1"/>
</dbReference>
<dbReference type="Gene3D" id="2.60.120.200">
    <property type="match status" value="2"/>
</dbReference>
<accession>A0A6A1W0Z2</accession>
<proteinExistence type="inferred from homology"/>
<evidence type="ECO:0000256" key="1">
    <source>
        <dbReference type="ARBA" id="ARBA00022512"/>
    </source>
</evidence>
<keyword evidence="11" id="KW-1185">Reference proteome</keyword>
<keyword evidence="1 7" id="KW-0134">Cell wall</keyword>
<dbReference type="GO" id="GO:0004553">
    <property type="term" value="F:hydrolase activity, hydrolyzing O-glycosyl compounds"/>
    <property type="evidence" value="ECO:0007669"/>
    <property type="project" value="InterPro"/>
</dbReference>
<keyword evidence="5 7" id="KW-0378">Hydrolase</keyword>
<keyword evidence="3 7" id="KW-0964">Secreted</keyword>
<dbReference type="SUPFAM" id="SSF49899">
    <property type="entry name" value="Concanavalin A-like lectins/glucanases"/>
    <property type="match status" value="1"/>
</dbReference>
<dbReference type="InterPro" id="IPR044791">
    <property type="entry name" value="Beta-glucanase/XTH"/>
</dbReference>
<dbReference type="InterPro" id="IPR010713">
    <property type="entry name" value="XET_C"/>
</dbReference>
<evidence type="ECO:0000256" key="3">
    <source>
        <dbReference type="ARBA" id="ARBA00022525"/>
    </source>
</evidence>
<keyword evidence="2 7" id="KW-0052">Apoplast</keyword>
<evidence type="ECO:0000256" key="6">
    <source>
        <dbReference type="ARBA" id="ARBA00023295"/>
    </source>
</evidence>
<dbReference type="Pfam" id="PF06955">
    <property type="entry name" value="XET_C"/>
    <property type="match status" value="1"/>
</dbReference>
<gene>
    <name evidence="10" type="ORF">CJ030_MR4G008726</name>
</gene>
<comment type="PTM">
    <text evidence="7">Contains at least one intrachain disulfide bond essential for its enzymatic activity.</text>
</comment>
<evidence type="ECO:0000313" key="10">
    <source>
        <dbReference type="EMBL" id="KAB1217468.1"/>
    </source>
</evidence>
<dbReference type="Proteomes" id="UP000516437">
    <property type="component" value="Chromosome 4"/>
</dbReference>
<keyword evidence="7" id="KW-0961">Cell wall biogenesis/degradation</keyword>
<evidence type="ECO:0000256" key="5">
    <source>
        <dbReference type="ARBA" id="ARBA00022801"/>
    </source>
</evidence>
<keyword evidence="6 7" id="KW-0326">Glycosidase</keyword>
<comment type="caution">
    <text evidence="10">The sequence shown here is derived from an EMBL/GenBank/DDBJ whole genome shotgun (WGS) entry which is preliminary data.</text>
</comment>
<dbReference type="PANTHER" id="PTHR31062">
    <property type="entry name" value="XYLOGLUCAN ENDOTRANSGLUCOSYLASE/HYDROLASE PROTEIN 8-RELATED"/>
    <property type="match status" value="1"/>
</dbReference>
<dbReference type="GO" id="GO:0048046">
    <property type="term" value="C:apoplast"/>
    <property type="evidence" value="ECO:0007669"/>
    <property type="project" value="UniProtKB-SubCell"/>
</dbReference>
<evidence type="ECO:0000256" key="2">
    <source>
        <dbReference type="ARBA" id="ARBA00022523"/>
    </source>
</evidence>
<evidence type="ECO:0000259" key="9">
    <source>
        <dbReference type="Pfam" id="PF06955"/>
    </source>
</evidence>
<comment type="function">
    <text evidence="7">Catalyzes xyloglucan endohydrolysis (XEH) and/or endotransglycosylation (XET). Cleaves and religates xyloglucan polymers, an essential constituent of the primary cell wall, and thereby participates in cell wall construction of growing tissues.</text>
</comment>
<comment type="similarity">
    <text evidence="7">Belongs to the glycosyl hydrolase 16 family.</text>
</comment>
<dbReference type="InterPro" id="IPR013320">
    <property type="entry name" value="ConA-like_dom_sf"/>
</dbReference>
<dbReference type="GO" id="GO:0071555">
    <property type="term" value="P:cell wall organization"/>
    <property type="evidence" value="ECO:0007669"/>
    <property type="project" value="UniProtKB-KW"/>
</dbReference>
<evidence type="ECO:0000256" key="4">
    <source>
        <dbReference type="ARBA" id="ARBA00022679"/>
    </source>
</evidence>
<dbReference type="EC" id="2.4.1.207" evidence="7"/>
<name>A0A6A1W0Z2_9ROSI</name>
<dbReference type="AlphaFoldDB" id="A0A6A1W0Z2"/>
<evidence type="ECO:0000259" key="8">
    <source>
        <dbReference type="Pfam" id="PF00722"/>
    </source>
</evidence>
<organism evidence="10 11">
    <name type="scientific">Morella rubra</name>
    <name type="common">Chinese bayberry</name>
    <dbReference type="NCBI Taxonomy" id="262757"/>
    <lineage>
        <taxon>Eukaryota</taxon>
        <taxon>Viridiplantae</taxon>
        <taxon>Streptophyta</taxon>
        <taxon>Embryophyta</taxon>
        <taxon>Tracheophyta</taxon>
        <taxon>Spermatophyta</taxon>
        <taxon>Magnoliopsida</taxon>
        <taxon>eudicotyledons</taxon>
        <taxon>Gunneridae</taxon>
        <taxon>Pentapetalae</taxon>
        <taxon>rosids</taxon>
        <taxon>fabids</taxon>
        <taxon>Fagales</taxon>
        <taxon>Myricaceae</taxon>
        <taxon>Morella</taxon>
    </lineage>
</organism>
<feature type="domain" description="GH16" evidence="8">
    <location>
        <begin position="8"/>
        <end position="86"/>
    </location>
</feature>
<dbReference type="GO" id="GO:0016762">
    <property type="term" value="F:xyloglucan:xyloglucosyl transferase activity"/>
    <property type="evidence" value="ECO:0007669"/>
    <property type="project" value="UniProtKB-EC"/>
</dbReference>
<protein>
    <recommendedName>
        <fullName evidence="7">Xyloglucan endotransglucosylase/hydrolase</fullName>
        <ecNumber evidence="7">2.4.1.207</ecNumber>
    </recommendedName>
</protein>
<dbReference type="EMBL" id="RXIC02000022">
    <property type="protein sequence ID" value="KAB1217468.1"/>
    <property type="molecule type" value="Genomic_DNA"/>
</dbReference>
<dbReference type="InterPro" id="IPR000757">
    <property type="entry name" value="Beta-glucanase-like"/>
</dbReference>
<evidence type="ECO:0000313" key="11">
    <source>
        <dbReference type="Proteomes" id="UP000516437"/>
    </source>
</evidence>
<dbReference type="OrthoDB" id="2015456at2759"/>
<feature type="domain" description="Xyloglucan endo-transglycosylase C-terminal" evidence="9">
    <location>
        <begin position="161"/>
        <end position="208"/>
    </location>
</feature>
<reference evidence="10 11" key="1">
    <citation type="journal article" date="2019" name="Plant Biotechnol. J.">
        <title>The red bayberry genome and genetic basis of sex determination.</title>
        <authorList>
            <person name="Jia H.M."/>
            <person name="Jia H.J."/>
            <person name="Cai Q.L."/>
            <person name="Wang Y."/>
            <person name="Zhao H.B."/>
            <person name="Yang W.F."/>
            <person name="Wang G.Y."/>
            <person name="Li Y.H."/>
            <person name="Zhan D.L."/>
            <person name="Shen Y.T."/>
            <person name="Niu Q.F."/>
            <person name="Chang L."/>
            <person name="Qiu J."/>
            <person name="Zhao L."/>
            <person name="Xie H.B."/>
            <person name="Fu W.Y."/>
            <person name="Jin J."/>
            <person name="Li X.W."/>
            <person name="Jiao Y."/>
            <person name="Zhou C.C."/>
            <person name="Tu T."/>
            <person name="Chai C.Y."/>
            <person name="Gao J.L."/>
            <person name="Fan L.J."/>
            <person name="van de Weg E."/>
            <person name="Wang J.Y."/>
            <person name="Gao Z.S."/>
        </authorList>
    </citation>
    <scope>NUCLEOTIDE SEQUENCE [LARGE SCALE GENOMIC DNA]</scope>
    <source>
        <tissue evidence="10">Leaves</tissue>
    </source>
</reference>
<sequence>MHYLCILGAGFESQLHYGSGLFHMRIKLPEKNSTGVITAFYLISRSTDHDEIDMEFLGNNGPPYVLQTNVFANGQGDREQRIQLWFYVDDLPIRVFKNNIKIGVGYPSQPMQVEGSLWNGEGWASNGSKTEWTQEPFKASFQGFNIDGCSLQTFDTEQCHSSNLWWNSLKYQSLNSHEQRKYENVREKYMDYDYCSDRTRYPHIPPECQINQ</sequence>
<keyword evidence="4 7" id="KW-0808">Transferase</keyword>